<dbReference type="InterPro" id="IPR013433">
    <property type="entry name" value="PHA_gran_rgn"/>
</dbReference>
<gene>
    <name evidence="1" type="ORF">A9D12_06510</name>
</gene>
<accession>A0A192D3H4</accession>
<keyword evidence="2" id="KW-1185">Reference proteome</keyword>
<dbReference type="STRING" id="1112.A9D12_06510"/>
<proteinExistence type="predicted"/>
<sequence length="99" mass="10836">MRVTLPHTLGKDEVRRRMHKHASEIGSFFPAGLASVTTDWPSEDRMSINAQVMGQSIPGGVEVRDNEVVIEMDLPLMLSVMKGPLEAAVKQQAGRLLAP</sequence>
<dbReference type="Pfam" id="PF09650">
    <property type="entry name" value="PHA_gran_rgn"/>
    <property type="match status" value="1"/>
</dbReference>
<protein>
    <recommendedName>
        <fullName evidence="3">Polyhydroxyalkanoic acid synthase</fullName>
    </recommendedName>
</protein>
<evidence type="ECO:0008006" key="3">
    <source>
        <dbReference type="Google" id="ProtNLM"/>
    </source>
</evidence>
<evidence type="ECO:0000313" key="1">
    <source>
        <dbReference type="EMBL" id="ANK12655.1"/>
    </source>
</evidence>
<dbReference type="OrthoDB" id="8853368at2"/>
<evidence type="ECO:0000313" key="2">
    <source>
        <dbReference type="Proteomes" id="UP000078263"/>
    </source>
</evidence>
<name>A0A192D3H4_9SPHN</name>
<organism evidence="1 2">
    <name type="scientific">Erythrobacter neustonensis</name>
    <dbReference type="NCBI Taxonomy" id="1112"/>
    <lineage>
        <taxon>Bacteria</taxon>
        <taxon>Pseudomonadati</taxon>
        <taxon>Pseudomonadota</taxon>
        <taxon>Alphaproteobacteria</taxon>
        <taxon>Sphingomonadales</taxon>
        <taxon>Erythrobacteraceae</taxon>
        <taxon>Erythrobacter/Porphyrobacter group</taxon>
        <taxon>Erythrobacter</taxon>
    </lineage>
</organism>
<dbReference type="RefSeq" id="WP_068350565.1">
    <property type="nucleotide sequence ID" value="NZ_CP016033.1"/>
</dbReference>
<dbReference type="AlphaFoldDB" id="A0A192D3H4"/>
<dbReference type="Proteomes" id="UP000078263">
    <property type="component" value="Chromosome"/>
</dbReference>
<dbReference type="EMBL" id="CP016033">
    <property type="protein sequence ID" value="ANK12655.1"/>
    <property type="molecule type" value="Genomic_DNA"/>
</dbReference>
<dbReference type="KEGG" id="pns:A9D12_06510"/>
<reference evidence="1 2" key="1">
    <citation type="submission" date="2016-05" db="EMBL/GenBank/DDBJ databases">
        <title>Compelete Genome Sequence of Bacteriochlorophyll-Synthesizing Bacterium Porphyrobacter neustonensis DSM 9434.</title>
        <authorList>
            <person name="Shi X.-L."/>
            <person name="Wu Y.-H."/>
            <person name="Cheng H."/>
            <person name="Xu L."/>
            <person name="Zhang X.-Q."/>
            <person name="Wang C.-S."/>
            <person name="Xu X.-W."/>
        </authorList>
    </citation>
    <scope>NUCLEOTIDE SEQUENCE [LARGE SCALE GENOMIC DNA]</scope>
    <source>
        <strain evidence="1 2">DSM 9434</strain>
    </source>
</reference>